<evidence type="ECO:0000256" key="5">
    <source>
        <dbReference type="SAM" id="Phobius"/>
    </source>
</evidence>
<keyword evidence="5" id="KW-0472">Membrane</keyword>
<name>A0A0D9XXS0_9ORYZ</name>
<proteinExistence type="predicted"/>
<dbReference type="PANTHER" id="PTHR33680">
    <property type="entry name" value="OS07G0190500 PROTEIN"/>
    <property type="match status" value="1"/>
</dbReference>
<reference evidence="7" key="3">
    <citation type="submission" date="2015-04" db="UniProtKB">
        <authorList>
            <consortium name="EnsemblPlants"/>
        </authorList>
    </citation>
    <scope>IDENTIFICATION</scope>
</reference>
<evidence type="ECO:0000313" key="8">
    <source>
        <dbReference type="Proteomes" id="UP000032180"/>
    </source>
</evidence>
<keyword evidence="1" id="KW-0479">Metal-binding</keyword>
<keyword evidence="5" id="KW-1133">Transmembrane helix</keyword>
<evidence type="ECO:0000313" key="7">
    <source>
        <dbReference type="EnsemblPlants" id="LPERR12G05180.1"/>
    </source>
</evidence>
<dbReference type="InterPro" id="IPR010666">
    <property type="entry name" value="Znf_GRF"/>
</dbReference>
<dbReference type="Proteomes" id="UP000032180">
    <property type="component" value="Chromosome 12"/>
</dbReference>
<feature type="domain" description="GRF-type" evidence="6">
    <location>
        <begin position="13"/>
        <end position="57"/>
    </location>
</feature>
<evidence type="ECO:0000259" key="6">
    <source>
        <dbReference type="PROSITE" id="PS51999"/>
    </source>
</evidence>
<feature type="transmembrane region" description="Helical" evidence="5">
    <location>
        <begin position="110"/>
        <end position="128"/>
    </location>
</feature>
<evidence type="ECO:0000256" key="1">
    <source>
        <dbReference type="ARBA" id="ARBA00022723"/>
    </source>
</evidence>
<dbReference type="AlphaFoldDB" id="A0A0D9XXS0"/>
<dbReference type="PROSITE" id="PS51999">
    <property type="entry name" value="ZF_GRF"/>
    <property type="match status" value="1"/>
</dbReference>
<reference evidence="8" key="2">
    <citation type="submission" date="2013-12" db="EMBL/GenBank/DDBJ databases">
        <authorList>
            <person name="Yu Y."/>
            <person name="Lee S."/>
            <person name="de Baynast K."/>
            <person name="Wissotski M."/>
            <person name="Liu L."/>
            <person name="Talag J."/>
            <person name="Goicoechea J."/>
            <person name="Angelova A."/>
            <person name="Jetty R."/>
            <person name="Kudrna D."/>
            <person name="Golser W."/>
            <person name="Rivera L."/>
            <person name="Zhang J."/>
            <person name="Wing R."/>
        </authorList>
    </citation>
    <scope>NUCLEOTIDE SEQUENCE</scope>
</reference>
<reference evidence="7 8" key="1">
    <citation type="submission" date="2012-08" db="EMBL/GenBank/DDBJ databases">
        <title>Oryza genome evolution.</title>
        <authorList>
            <person name="Wing R.A."/>
        </authorList>
    </citation>
    <scope>NUCLEOTIDE SEQUENCE</scope>
</reference>
<sequence>MDVALALPPLVKCPRCSGQVLRFTSTTPKSSGRRFYRCEHQGNYSRACTFWRWEEQYISWLRLQMAGTSASSGGAASSGATSRQTGGGSVAQRDTGFEQMLVDIDAQVKWITYVLVCVIAVVVLFWLGQ</sequence>
<accession>A0A0D9XXS0</accession>
<keyword evidence="2 4" id="KW-0863">Zinc-finger</keyword>
<keyword evidence="3" id="KW-0862">Zinc</keyword>
<dbReference type="Gramene" id="LPERR12G05180.1">
    <property type="protein sequence ID" value="LPERR12G05180.1"/>
    <property type="gene ID" value="LPERR12G05180"/>
</dbReference>
<dbReference type="HOGENOM" id="CLU_1951893_0_0_1"/>
<evidence type="ECO:0000256" key="2">
    <source>
        <dbReference type="ARBA" id="ARBA00022771"/>
    </source>
</evidence>
<organism evidence="7 8">
    <name type="scientific">Leersia perrieri</name>
    <dbReference type="NCBI Taxonomy" id="77586"/>
    <lineage>
        <taxon>Eukaryota</taxon>
        <taxon>Viridiplantae</taxon>
        <taxon>Streptophyta</taxon>
        <taxon>Embryophyta</taxon>
        <taxon>Tracheophyta</taxon>
        <taxon>Spermatophyta</taxon>
        <taxon>Magnoliopsida</taxon>
        <taxon>Liliopsida</taxon>
        <taxon>Poales</taxon>
        <taxon>Poaceae</taxon>
        <taxon>BOP clade</taxon>
        <taxon>Oryzoideae</taxon>
        <taxon>Oryzeae</taxon>
        <taxon>Oryzinae</taxon>
        <taxon>Leersia</taxon>
    </lineage>
</organism>
<dbReference type="PANTHER" id="PTHR33680:SF7">
    <property type="entry name" value="OS02G0474200 PROTEIN"/>
    <property type="match status" value="1"/>
</dbReference>
<evidence type="ECO:0000256" key="3">
    <source>
        <dbReference type="ARBA" id="ARBA00022833"/>
    </source>
</evidence>
<keyword evidence="8" id="KW-1185">Reference proteome</keyword>
<keyword evidence="5" id="KW-0812">Transmembrane</keyword>
<evidence type="ECO:0000256" key="4">
    <source>
        <dbReference type="PROSITE-ProRule" id="PRU01343"/>
    </source>
</evidence>
<protein>
    <recommendedName>
        <fullName evidence="6">GRF-type domain-containing protein</fullName>
    </recommendedName>
</protein>
<dbReference type="GO" id="GO:0008270">
    <property type="term" value="F:zinc ion binding"/>
    <property type="evidence" value="ECO:0007669"/>
    <property type="project" value="UniProtKB-KW"/>
</dbReference>
<dbReference type="EnsemblPlants" id="LPERR12G05180.1">
    <property type="protein sequence ID" value="LPERR12G05180.1"/>
    <property type="gene ID" value="LPERR12G05180"/>
</dbReference>